<dbReference type="EMBL" id="JRHO01000009">
    <property type="protein sequence ID" value="KGK99073.1"/>
    <property type="molecule type" value="Genomic_DNA"/>
</dbReference>
<sequence>MEKKKMSRILIPVFIVIALNVLSGVVAKNIVYDHLLIQILLMVFFIVGYLVCWIVIKLEI</sequence>
<dbReference type="Proteomes" id="UP000029859">
    <property type="component" value="Unassembled WGS sequence"/>
</dbReference>
<keyword evidence="1" id="KW-0812">Transmembrane</keyword>
<proteinExistence type="predicted"/>
<organism evidence="2 3">
    <name type="scientific">Methanococcoides methylutens</name>
    <dbReference type="NCBI Taxonomy" id="2226"/>
    <lineage>
        <taxon>Archaea</taxon>
        <taxon>Methanobacteriati</taxon>
        <taxon>Methanobacteriota</taxon>
        <taxon>Stenosarchaea group</taxon>
        <taxon>Methanomicrobia</taxon>
        <taxon>Methanosarcinales</taxon>
        <taxon>Methanosarcinaceae</taxon>
        <taxon>Methanococcoides</taxon>
    </lineage>
</organism>
<keyword evidence="1" id="KW-0472">Membrane</keyword>
<keyword evidence="1" id="KW-1133">Transmembrane helix</keyword>
<gene>
    <name evidence="2" type="ORF">LI82_03300</name>
</gene>
<comment type="caution">
    <text evidence="2">The sequence shown here is derived from an EMBL/GenBank/DDBJ whole genome shotgun (WGS) entry which is preliminary data.</text>
</comment>
<evidence type="ECO:0000313" key="2">
    <source>
        <dbReference type="EMBL" id="KGK99073.1"/>
    </source>
</evidence>
<dbReference type="RefSeq" id="WP_048193833.1">
    <property type="nucleotide sequence ID" value="NZ_CAAGSM010000002.1"/>
</dbReference>
<evidence type="ECO:0000256" key="1">
    <source>
        <dbReference type="SAM" id="Phobius"/>
    </source>
</evidence>
<evidence type="ECO:0000313" key="3">
    <source>
        <dbReference type="Proteomes" id="UP000029859"/>
    </source>
</evidence>
<reference evidence="2 3" key="1">
    <citation type="submission" date="2014-09" db="EMBL/GenBank/DDBJ databases">
        <title>Draft genome sequence of an obligately methylotrophic methanogen, Methanococcoides methylutens, isolated from marine sediment.</title>
        <authorList>
            <person name="Guan Y."/>
            <person name="Ngugi D.K."/>
            <person name="Blom J."/>
            <person name="Ali S."/>
            <person name="Ferry J.G."/>
            <person name="Stingl U."/>
        </authorList>
    </citation>
    <scope>NUCLEOTIDE SEQUENCE [LARGE SCALE GENOMIC DNA]</scope>
    <source>
        <strain evidence="2 3">DSM 2657</strain>
    </source>
</reference>
<dbReference type="OrthoDB" id="137702at2157"/>
<feature type="transmembrane region" description="Helical" evidence="1">
    <location>
        <begin position="37"/>
        <end position="56"/>
    </location>
</feature>
<accession>A0A099T4H4</accession>
<dbReference type="AlphaFoldDB" id="A0A099T4H4"/>
<keyword evidence="3" id="KW-1185">Reference proteome</keyword>
<name>A0A099T4H4_METMT</name>
<protein>
    <submittedName>
        <fullName evidence="2">Uncharacterized protein</fullName>
    </submittedName>
</protein>